<dbReference type="Pfam" id="PF14493">
    <property type="entry name" value="HTH_40"/>
    <property type="match status" value="1"/>
</dbReference>
<dbReference type="InterPro" id="IPR029491">
    <property type="entry name" value="Helicase_HTH"/>
</dbReference>
<organism evidence="2 3">
    <name type="scientific">Desulforamulus putei DSM 12395</name>
    <dbReference type="NCBI Taxonomy" id="1121429"/>
    <lineage>
        <taxon>Bacteria</taxon>
        <taxon>Bacillati</taxon>
        <taxon>Bacillota</taxon>
        <taxon>Clostridia</taxon>
        <taxon>Eubacteriales</taxon>
        <taxon>Peptococcaceae</taxon>
        <taxon>Desulforamulus</taxon>
    </lineage>
</organism>
<dbReference type="STRING" id="1121429.SAMN02745133_01577"/>
<keyword evidence="3" id="KW-1185">Reference proteome</keyword>
<reference evidence="3" key="1">
    <citation type="submission" date="2016-11" db="EMBL/GenBank/DDBJ databases">
        <authorList>
            <person name="Varghese N."/>
            <person name="Submissions S."/>
        </authorList>
    </citation>
    <scope>NUCLEOTIDE SEQUENCE [LARGE SCALE GENOMIC DNA]</scope>
    <source>
        <strain evidence="3">DSM 12395</strain>
    </source>
</reference>
<name>A0A1M4XYR4_9FIRM</name>
<protein>
    <submittedName>
        <fullName evidence="2">Helix-turn-helix domain-containing protein</fullName>
    </submittedName>
</protein>
<feature type="domain" description="Helicase Helix-turn-helix" evidence="1">
    <location>
        <begin position="2"/>
        <end position="57"/>
    </location>
</feature>
<dbReference type="AlphaFoldDB" id="A0A1M4XYR4"/>
<evidence type="ECO:0000259" key="1">
    <source>
        <dbReference type="Pfam" id="PF14493"/>
    </source>
</evidence>
<evidence type="ECO:0000313" key="2">
    <source>
        <dbReference type="EMBL" id="SHE98568.1"/>
    </source>
</evidence>
<proteinExistence type="predicted"/>
<dbReference type="EMBL" id="FQUY01000009">
    <property type="protein sequence ID" value="SHE98568.1"/>
    <property type="molecule type" value="Genomic_DNA"/>
</dbReference>
<evidence type="ECO:0000313" key="3">
    <source>
        <dbReference type="Proteomes" id="UP000184148"/>
    </source>
</evidence>
<accession>A0A1M4XYR4</accession>
<gene>
    <name evidence="2" type="ORF">SAMN02745133_01577</name>
</gene>
<sequence length="64" mass="7398">MVRCGLEGYQVNWDTMIPKQYETLILEKIKELGAERLKPIKDALPEEVDYLAIKAVLCKYKKLG</sequence>
<dbReference type="Proteomes" id="UP000184148">
    <property type="component" value="Unassembled WGS sequence"/>
</dbReference>